<comment type="caution">
    <text evidence="2">The sequence shown here is derived from an EMBL/GenBank/DDBJ whole genome shotgun (WGS) entry which is preliminary data.</text>
</comment>
<dbReference type="Pfam" id="PF21906">
    <property type="entry name" value="WHD_NrtR"/>
    <property type="match status" value="1"/>
</dbReference>
<dbReference type="AlphaFoldDB" id="A0A5C8PBZ2"/>
<dbReference type="InterPro" id="IPR011213">
    <property type="entry name" value="NMN_biosyn"/>
</dbReference>
<dbReference type="EMBL" id="VDUZ01000045">
    <property type="protein sequence ID" value="TXL71322.1"/>
    <property type="molecule type" value="Genomic_DNA"/>
</dbReference>
<dbReference type="Proteomes" id="UP000321638">
    <property type="component" value="Unassembled WGS sequence"/>
</dbReference>
<dbReference type="Gene3D" id="1.10.10.10">
    <property type="entry name" value="Winged helix-like DNA-binding domain superfamily/Winged helix DNA-binding domain"/>
    <property type="match status" value="1"/>
</dbReference>
<dbReference type="SUPFAM" id="SSF46785">
    <property type="entry name" value="Winged helix' DNA-binding domain"/>
    <property type="match status" value="1"/>
</dbReference>
<feature type="domain" description="NrtR DNA-binding winged helix" evidence="1">
    <location>
        <begin position="251"/>
        <end position="307"/>
    </location>
</feature>
<keyword evidence="3" id="KW-1185">Reference proteome</keyword>
<gene>
    <name evidence="2" type="ORF">FHP25_30630</name>
</gene>
<dbReference type="PIRSF" id="PIRSF019423">
    <property type="entry name" value="NMN_biosyn"/>
    <property type="match status" value="1"/>
</dbReference>
<dbReference type="InterPro" id="IPR036390">
    <property type="entry name" value="WH_DNA-bd_sf"/>
</dbReference>
<protein>
    <recommendedName>
        <fullName evidence="1">NrtR DNA-binding winged helix domain-containing protein</fullName>
    </recommendedName>
</protein>
<dbReference type="InterPro" id="IPR036388">
    <property type="entry name" value="WH-like_DNA-bd_sf"/>
</dbReference>
<dbReference type="InterPro" id="IPR054105">
    <property type="entry name" value="WHD_NrtR"/>
</dbReference>
<dbReference type="InterPro" id="IPR015797">
    <property type="entry name" value="NUDIX_hydrolase-like_dom_sf"/>
</dbReference>
<proteinExistence type="predicted"/>
<sequence>MEQAAVVDLTAVVVAVTQDQPRVLVTPGQGRASAADRRMARAELGSAALDALPSGPLEHRHRTLEAGLRAWVEAQTGTRLDYVEQLYTFGDRDRMSSGPGRSRVLSIGYLALAQEAGSALAGDALWHDWYRYFPWEDWRRGRPAVLDRVEKPLRRWAGAGDTRAERTARKERAIVAFGLDGTAWSDERVLERYELLYEIGLVAEARRDGLAGEGRAVDALQEGQPMAADHRRILATAIARLRGKIKYRPVVFELMPAGFTLLQLQRAVEALAGVRLHKQNFRRLVEQQGLVEETGHIITATGGRPAREVRFREEVVLERLAPGLRLPIARASE</sequence>
<evidence type="ECO:0000313" key="3">
    <source>
        <dbReference type="Proteomes" id="UP000321638"/>
    </source>
</evidence>
<evidence type="ECO:0000313" key="2">
    <source>
        <dbReference type="EMBL" id="TXL71322.1"/>
    </source>
</evidence>
<dbReference type="OrthoDB" id="9786141at2"/>
<reference evidence="2 3" key="1">
    <citation type="submission" date="2019-06" db="EMBL/GenBank/DDBJ databases">
        <title>New taxonomy in bacterial strain CC-CFT640, isolated from vineyard.</title>
        <authorList>
            <person name="Lin S.-Y."/>
            <person name="Tsai C.-F."/>
            <person name="Young C.-C."/>
        </authorList>
    </citation>
    <scope>NUCLEOTIDE SEQUENCE [LARGE SCALE GENOMIC DNA]</scope>
    <source>
        <strain evidence="2 3">CC-CFT640</strain>
    </source>
</reference>
<dbReference type="SUPFAM" id="SSF55811">
    <property type="entry name" value="Nudix"/>
    <property type="match status" value="1"/>
</dbReference>
<name>A0A5C8PBZ2_9HYPH</name>
<organism evidence="2 3">
    <name type="scientific">Vineibacter terrae</name>
    <dbReference type="NCBI Taxonomy" id="2586908"/>
    <lineage>
        <taxon>Bacteria</taxon>
        <taxon>Pseudomonadati</taxon>
        <taxon>Pseudomonadota</taxon>
        <taxon>Alphaproteobacteria</taxon>
        <taxon>Hyphomicrobiales</taxon>
        <taxon>Vineibacter</taxon>
    </lineage>
</organism>
<accession>A0A5C8PBZ2</accession>
<dbReference type="Gene3D" id="3.90.79.10">
    <property type="entry name" value="Nucleoside Triphosphate Pyrophosphohydrolase"/>
    <property type="match status" value="1"/>
</dbReference>
<evidence type="ECO:0000259" key="1">
    <source>
        <dbReference type="Pfam" id="PF21906"/>
    </source>
</evidence>